<feature type="domain" description="Na+/H+ antiporter MnhB subunit-related protein" evidence="8">
    <location>
        <begin position="101"/>
        <end position="224"/>
    </location>
</feature>
<evidence type="ECO:0000259" key="8">
    <source>
        <dbReference type="Pfam" id="PF04039"/>
    </source>
</evidence>
<evidence type="ECO:0000313" key="10">
    <source>
        <dbReference type="EMBL" id="AFG38357.1"/>
    </source>
</evidence>
<dbReference type="EMBL" id="CP003282">
    <property type="protein sequence ID" value="AFG38357.1"/>
    <property type="molecule type" value="Genomic_DNA"/>
</dbReference>
<dbReference type="eggNOG" id="COG2111">
    <property type="taxonomic scope" value="Bacteria"/>
</dbReference>
<comment type="similarity">
    <text evidence="2">Belongs to the CPA3 antiporters (TC 2.A.63) subunit B family.</text>
</comment>
<feature type="transmembrane region" description="Helical" evidence="7">
    <location>
        <begin position="103"/>
        <end position="124"/>
    </location>
</feature>
<feature type="transmembrane region" description="Helical" evidence="7">
    <location>
        <begin position="70"/>
        <end position="91"/>
    </location>
</feature>
<dbReference type="Pfam" id="PF04039">
    <property type="entry name" value="MnhB"/>
    <property type="match status" value="1"/>
</dbReference>
<evidence type="ECO:0000256" key="3">
    <source>
        <dbReference type="ARBA" id="ARBA00022475"/>
    </source>
</evidence>
<gene>
    <name evidence="10" type="ordered locus">Spiaf_2325</name>
</gene>
<dbReference type="InterPro" id="IPR007182">
    <property type="entry name" value="MnhB"/>
</dbReference>
<dbReference type="AlphaFoldDB" id="H9ULG4"/>
<reference evidence="11" key="1">
    <citation type="journal article" date="2013" name="Stand. Genomic Sci.">
        <title>Complete genome sequence of the halophilic bacterium Spirochaeta africana type strain (Z-7692(T)) from the alkaline Lake Magadi in the East African Rift.</title>
        <authorList>
            <person name="Liolos K."/>
            <person name="Abt B."/>
            <person name="Scheuner C."/>
            <person name="Teshima H."/>
            <person name="Held B."/>
            <person name="Lapidus A."/>
            <person name="Nolan M."/>
            <person name="Lucas S."/>
            <person name="Deshpande S."/>
            <person name="Cheng J.F."/>
            <person name="Tapia R."/>
            <person name="Goodwin L.A."/>
            <person name="Pitluck S."/>
            <person name="Pagani I."/>
            <person name="Ivanova N."/>
            <person name="Mavromatis K."/>
            <person name="Mikhailova N."/>
            <person name="Huntemann M."/>
            <person name="Pati A."/>
            <person name="Chen A."/>
            <person name="Palaniappan K."/>
            <person name="Land M."/>
            <person name="Rohde M."/>
            <person name="Tindall B.J."/>
            <person name="Detter J.C."/>
            <person name="Goker M."/>
            <person name="Bristow J."/>
            <person name="Eisen J.A."/>
            <person name="Markowitz V."/>
            <person name="Hugenholtz P."/>
            <person name="Woyke T."/>
            <person name="Klenk H.P."/>
            <person name="Kyrpides N.C."/>
        </authorList>
    </citation>
    <scope>NUCLEOTIDE SEQUENCE</scope>
    <source>
        <strain evidence="11">ATCC 700263 / DSM 8902 / Z-7692</strain>
    </source>
</reference>
<evidence type="ECO:0000256" key="2">
    <source>
        <dbReference type="ARBA" id="ARBA00009425"/>
    </source>
</evidence>
<sequence length="248" mass="25806">MSRHPGIKLFSALLCLAAGAGFVYLITAALQLEIPSAANYTARAVAETGSINVPTAILMDYRGFDTLGEASVIFTSVAVVLVILGAPQFSQPDRIMTLLSRRAIAYLLPLFFLFPVYVILNGHLSPGGGFQGGVSLAVLVILLHVVFGNDFTAQRLPMRLLGITEYLSALAFASVGLVGIALGSTYLANAAAGLPLGRPGELLSAGIIPLLNVIVGCKVAAGLSSIFYALAGHTAEDTAEDTATESRQ</sequence>
<dbReference type="NCBIfam" id="NF006248">
    <property type="entry name" value="PRK08386.1"/>
    <property type="match status" value="1"/>
</dbReference>
<evidence type="ECO:0000256" key="1">
    <source>
        <dbReference type="ARBA" id="ARBA00004651"/>
    </source>
</evidence>
<dbReference type="InterPro" id="IPR046806">
    <property type="entry name" value="MrpA_C/MbhE"/>
</dbReference>
<evidence type="ECO:0000256" key="5">
    <source>
        <dbReference type="ARBA" id="ARBA00022989"/>
    </source>
</evidence>
<dbReference type="RefSeq" id="WP_014456339.1">
    <property type="nucleotide sequence ID" value="NC_017098.1"/>
</dbReference>
<evidence type="ECO:0000313" key="11">
    <source>
        <dbReference type="Proteomes" id="UP000007383"/>
    </source>
</evidence>
<keyword evidence="5 7" id="KW-1133">Transmembrane helix</keyword>
<dbReference type="GO" id="GO:0005886">
    <property type="term" value="C:plasma membrane"/>
    <property type="evidence" value="ECO:0007669"/>
    <property type="project" value="UniProtKB-SubCell"/>
</dbReference>
<dbReference type="STRING" id="889378.Spiaf_2325"/>
<dbReference type="OrthoDB" id="9798859at2"/>
<dbReference type="Proteomes" id="UP000007383">
    <property type="component" value="Chromosome"/>
</dbReference>
<dbReference type="KEGG" id="sfc:Spiaf_2325"/>
<feature type="domain" description="MrpA C-terminal/MbhE" evidence="9">
    <location>
        <begin position="13"/>
        <end position="80"/>
    </location>
</feature>
<keyword evidence="11" id="KW-1185">Reference proteome</keyword>
<protein>
    <submittedName>
        <fullName evidence="10">Multisubunit Na+/H+ antiporter, MnhB subunit</fullName>
    </submittedName>
</protein>
<dbReference type="Pfam" id="PF20501">
    <property type="entry name" value="MbhE"/>
    <property type="match status" value="1"/>
</dbReference>
<name>H9ULG4_SPIAZ</name>
<feature type="transmembrane region" description="Helical" evidence="7">
    <location>
        <begin position="167"/>
        <end position="187"/>
    </location>
</feature>
<dbReference type="PANTHER" id="PTHR33932">
    <property type="entry name" value="NA(+)/H(+) ANTIPORTER SUBUNIT B"/>
    <property type="match status" value="1"/>
</dbReference>
<accession>H9ULG4</accession>
<feature type="transmembrane region" description="Helical" evidence="7">
    <location>
        <begin position="207"/>
        <end position="230"/>
    </location>
</feature>
<dbReference type="HOGENOM" id="CLU_069132_3_0_12"/>
<dbReference type="PATRIC" id="fig|889378.3.peg.2299"/>
<dbReference type="PANTHER" id="PTHR33932:SF4">
    <property type="entry name" value="NA(+)_H(+) ANTIPORTER SUBUNIT B"/>
    <property type="match status" value="1"/>
</dbReference>
<keyword evidence="6 7" id="KW-0472">Membrane</keyword>
<keyword evidence="3" id="KW-1003">Cell membrane</keyword>
<feature type="transmembrane region" description="Helical" evidence="7">
    <location>
        <begin position="130"/>
        <end position="147"/>
    </location>
</feature>
<comment type="subcellular location">
    <subcellularLocation>
        <location evidence="1">Cell membrane</location>
        <topology evidence="1">Multi-pass membrane protein</topology>
    </subcellularLocation>
</comment>
<evidence type="ECO:0000259" key="9">
    <source>
        <dbReference type="Pfam" id="PF20501"/>
    </source>
</evidence>
<evidence type="ECO:0000256" key="7">
    <source>
        <dbReference type="SAM" id="Phobius"/>
    </source>
</evidence>
<keyword evidence="4 7" id="KW-0812">Transmembrane</keyword>
<dbReference type="InterPro" id="IPR050622">
    <property type="entry name" value="CPA3_antiporter_subunitB"/>
</dbReference>
<organism evidence="10 11">
    <name type="scientific">Spirochaeta africana (strain ATCC 700263 / DSM 8902 / Z-7692)</name>
    <dbReference type="NCBI Taxonomy" id="889378"/>
    <lineage>
        <taxon>Bacteria</taxon>
        <taxon>Pseudomonadati</taxon>
        <taxon>Spirochaetota</taxon>
        <taxon>Spirochaetia</taxon>
        <taxon>Spirochaetales</taxon>
        <taxon>Spirochaetaceae</taxon>
        <taxon>Spirochaeta</taxon>
    </lineage>
</organism>
<evidence type="ECO:0000256" key="6">
    <source>
        <dbReference type="ARBA" id="ARBA00023136"/>
    </source>
</evidence>
<evidence type="ECO:0000256" key="4">
    <source>
        <dbReference type="ARBA" id="ARBA00022692"/>
    </source>
</evidence>
<proteinExistence type="inferred from homology"/>